<dbReference type="PROSITE" id="PS50113">
    <property type="entry name" value="PAC"/>
    <property type="match status" value="1"/>
</dbReference>
<dbReference type="OrthoDB" id="9813903at2"/>
<dbReference type="SMART" id="SM00086">
    <property type="entry name" value="PAC"/>
    <property type="match status" value="2"/>
</dbReference>
<feature type="domain" description="PAC" evidence="2">
    <location>
        <begin position="199"/>
        <end position="251"/>
    </location>
</feature>
<dbReference type="PROSITE" id="PS50112">
    <property type="entry name" value="PAS"/>
    <property type="match status" value="1"/>
</dbReference>
<dbReference type="AlphaFoldDB" id="A0A0D7KCD8"/>
<dbReference type="SUPFAM" id="SSF55073">
    <property type="entry name" value="Nucleotide cyclase"/>
    <property type="match status" value="1"/>
</dbReference>
<dbReference type="PATRIC" id="fig|80878.5.peg.1320"/>
<dbReference type="InterPro" id="IPR000700">
    <property type="entry name" value="PAS-assoc_C"/>
</dbReference>
<sequence>MSDQLDLLHALPGAVLITQEGTIQYANAAAVALLEVESAECLIGRQSGEFVHLVDQIRSTQRIQQVADPDQDGRPNKSSEFRICTAKGHLRMVLISSVAVEWHGKPAVLMCGLDMTHQSEIQAQLRESEQNFRRLFENMQDVYYRTDANGVVQHVGPGVRRVLGYEPHEIEGRTAESYYPQSKDRDAFKAAIQQTGEVSDFPGQMVRRDGSVIDISISSHALYDHAGNFAGVEGIYRDVTQRKNLERELHRLATTDMLTGMANRRAFLEAATQVYEKARADGAPFALLMLDLDHFKTINDELGHLEGDRALAEFAHVVKAQLRATDVVGRLGGEEFCVLLPLTAHDQAIEIATRIMHGVACTPLTDETGRPYRITVSVGVGTISPHDRSLRDVLDRADQALYLAKNRGRNQIAIAPVDGSPK</sequence>
<feature type="domain" description="GGDEF" evidence="3">
    <location>
        <begin position="283"/>
        <end position="417"/>
    </location>
</feature>
<dbReference type="NCBIfam" id="TIGR00254">
    <property type="entry name" value="GGDEF"/>
    <property type="match status" value="1"/>
</dbReference>
<dbReference type="Pfam" id="PF13426">
    <property type="entry name" value="PAS_9"/>
    <property type="match status" value="1"/>
</dbReference>
<organism evidence="4 5">
    <name type="scientific">Acidovorax temperans</name>
    <dbReference type="NCBI Taxonomy" id="80878"/>
    <lineage>
        <taxon>Bacteria</taxon>
        <taxon>Pseudomonadati</taxon>
        <taxon>Pseudomonadota</taxon>
        <taxon>Betaproteobacteria</taxon>
        <taxon>Burkholderiales</taxon>
        <taxon>Comamonadaceae</taxon>
        <taxon>Acidovorax</taxon>
    </lineage>
</organism>
<dbReference type="EMBL" id="JXYQ01000024">
    <property type="protein sequence ID" value="KJA10813.1"/>
    <property type="molecule type" value="Genomic_DNA"/>
</dbReference>
<evidence type="ECO:0000313" key="4">
    <source>
        <dbReference type="EMBL" id="KJA10813.1"/>
    </source>
</evidence>
<evidence type="ECO:0000259" key="2">
    <source>
        <dbReference type="PROSITE" id="PS50113"/>
    </source>
</evidence>
<dbReference type="Gene3D" id="3.30.450.20">
    <property type="entry name" value="PAS domain"/>
    <property type="match status" value="2"/>
</dbReference>
<feature type="domain" description="PAS" evidence="1">
    <location>
        <begin position="128"/>
        <end position="184"/>
    </location>
</feature>
<dbReference type="Gene3D" id="3.30.70.270">
    <property type="match status" value="1"/>
</dbReference>
<name>A0A0D7KCD8_9BURK</name>
<dbReference type="Proteomes" id="UP000032566">
    <property type="component" value="Unassembled WGS sequence"/>
</dbReference>
<evidence type="ECO:0000313" key="5">
    <source>
        <dbReference type="Proteomes" id="UP000032566"/>
    </source>
</evidence>
<dbReference type="GO" id="GO:0003824">
    <property type="term" value="F:catalytic activity"/>
    <property type="evidence" value="ECO:0007669"/>
    <property type="project" value="UniProtKB-ARBA"/>
</dbReference>
<dbReference type="InterPro" id="IPR000014">
    <property type="entry name" value="PAS"/>
</dbReference>
<dbReference type="PANTHER" id="PTHR46663">
    <property type="entry name" value="DIGUANYLATE CYCLASE DGCT-RELATED"/>
    <property type="match status" value="1"/>
</dbReference>
<comment type="caution">
    <text evidence="4">The sequence shown here is derived from an EMBL/GenBank/DDBJ whole genome shotgun (WGS) entry which is preliminary data.</text>
</comment>
<dbReference type="InterPro" id="IPR052163">
    <property type="entry name" value="DGC-Regulatory_Protein"/>
</dbReference>
<evidence type="ECO:0000259" key="1">
    <source>
        <dbReference type="PROSITE" id="PS50112"/>
    </source>
</evidence>
<dbReference type="Pfam" id="PF00990">
    <property type="entry name" value="GGDEF"/>
    <property type="match status" value="1"/>
</dbReference>
<dbReference type="STRING" id="80878.RP29_08980"/>
<protein>
    <submittedName>
        <fullName evidence="4">Diguanylate cyclase</fullName>
    </submittedName>
</protein>
<reference evidence="4 5" key="1">
    <citation type="submission" date="2014-12" db="EMBL/GenBank/DDBJ databases">
        <title>Isolation of bacteria from lake water.</title>
        <authorList>
            <person name="Sheng K.-Y."/>
            <person name="Chin P.-S."/>
            <person name="Chan K.-G."/>
            <person name="Tan G.S."/>
        </authorList>
    </citation>
    <scope>NUCLEOTIDE SEQUENCE [LARGE SCALE GENOMIC DNA]</scope>
    <source>
        <strain evidence="4 5">KY4</strain>
    </source>
</reference>
<dbReference type="InterPro" id="IPR029787">
    <property type="entry name" value="Nucleotide_cyclase"/>
</dbReference>
<dbReference type="CDD" id="cd00130">
    <property type="entry name" value="PAS"/>
    <property type="match status" value="2"/>
</dbReference>
<accession>A0A0D7KCD8</accession>
<dbReference type="NCBIfam" id="TIGR00229">
    <property type="entry name" value="sensory_box"/>
    <property type="match status" value="2"/>
</dbReference>
<evidence type="ECO:0000259" key="3">
    <source>
        <dbReference type="PROSITE" id="PS50887"/>
    </source>
</evidence>
<dbReference type="Pfam" id="PF08448">
    <property type="entry name" value="PAS_4"/>
    <property type="match status" value="1"/>
</dbReference>
<dbReference type="InterPro" id="IPR001610">
    <property type="entry name" value="PAC"/>
</dbReference>
<gene>
    <name evidence="4" type="ORF">RP29_08980</name>
</gene>
<dbReference type="PANTHER" id="PTHR46663:SF4">
    <property type="entry name" value="DIGUANYLATE CYCLASE DGCT-RELATED"/>
    <property type="match status" value="1"/>
</dbReference>
<dbReference type="PROSITE" id="PS50887">
    <property type="entry name" value="GGDEF"/>
    <property type="match status" value="1"/>
</dbReference>
<dbReference type="FunFam" id="3.30.70.270:FF:000001">
    <property type="entry name" value="Diguanylate cyclase domain protein"/>
    <property type="match status" value="1"/>
</dbReference>
<proteinExistence type="predicted"/>
<keyword evidence="5" id="KW-1185">Reference proteome</keyword>
<dbReference type="InterPro" id="IPR013656">
    <property type="entry name" value="PAS_4"/>
</dbReference>
<dbReference type="CDD" id="cd01949">
    <property type="entry name" value="GGDEF"/>
    <property type="match status" value="1"/>
</dbReference>
<dbReference type="InterPro" id="IPR035965">
    <property type="entry name" value="PAS-like_dom_sf"/>
</dbReference>
<dbReference type="SMART" id="SM00267">
    <property type="entry name" value="GGDEF"/>
    <property type="match status" value="1"/>
</dbReference>
<dbReference type="SUPFAM" id="SSF55785">
    <property type="entry name" value="PYP-like sensor domain (PAS domain)"/>
    <property type="match status" value="2"/>
</dbReference>
<dbReference type="InterPro" id="IPR000160">
    <property type="entry name" value="GGDEF_dom"/>
</dbReference>
<dbReference type="InterPro" id="IPR043128">
    <property type="entry name" value="Rev_trsase/Diguanyl_cyclase"/>
</dbReference>
<dbReference type="RefSeq" id="WP_044397550.1">
    <property type="nucleotide sequence ID" value="NZ_JXYQ01000024.1"/>
</dbReference>
<dbReference type="SMART" id="SM00091">
    <property type="entry name" value="PAS"/>
    <property type="match status" value="2"/>
</dbReference>